<accession>A0A1W2TN62</accession>
<dbReference type="PANTHER" id="PTHR23502">
    <property type="entry name" value="MAJOR FACILITATOR SUPERFAMILY"/>
    <property type="match status" value="1"/>
</dbReference>
<keyword evidence="2 6" id="KW-0812">Transmembrane</keyword>
<dbReference type="GO" id="GO:0005886">
    <property type="term" value="C:plasma membrane"/>
    <property type="evidence" value="ECO:0007669"/>
    <property type="project" value="TreeGrafter"/>
</dbReference>
<dbReference type="SUPFAM" id="SSF103473">
    <property type="entry name" value="MFS general substrate transporter"/>
    <property type="match status" value="1"/>
</dbReference>
<feature type="region of interest" description="Disordered" evidence="5">
    <location>
        <begin position="1"/>
        <end position="35"/>
    </location>
</feature>
<feature type="transmembrane region" description="Helical" evidence="6">
    <location>
        <begin position="432"/>
        <end position="451"/>
    </location>
</feature>
<evidence type="ECO:0000256" key="5">
    <source>
        <dbReference type="SAM" id="MobiDB-lite"/>
    </source>
</evidence>
<dbReference type="GO" id="GO:0022857">
    <property type="term" value="F:transmembrane transporter activity"/>
    <property type="evidence" value="ECO:0007669"/>
    <property type="project" value="InterPro"/>
</dbReference>
<gene>
    <name evidence="7" type="ORF">SAMD00023353_3601060</name>
</gene>
<feature type="region of interest" description="Disordered" evidence="5">
    <location>
        <begin position="558"/>
        <end position="581"/>
    </location>
</feature>
<evidence type="ECO:0000256" key="2">
    <source>
        <dbReference type="ARBA" id="ARBA00022692"/>
    </source>
</evidence>
<feature type="transmembrane region" description="Helical" evidence="6">
    <location>
        <begin position="210"/>
        <end position="230"/>
    </location>
</feature>
<protein>
    <submittedName>
        <fullName evidence="7">Putative multidrug resistant protein</fullName>
    </submittedName>
</protein>
<dbReference type="Pfam" id="PF07690">
    <property type="entry name" value="MFS_1"/>
    <property type="match status" value="1"/>
</dbReference>
<proteinExistence type="predicted"/>
<dbReference type="InterPro" id="IPR011701">
    <property type="entry name" value="MFS"/>
</dbReference>
<feature type="transmembrane region" description="Helical" evidence="6">
    <location>
        <begin position="323"/>
        <end position="349"/>
    </location>
</feature>
<evidence type="ECO:0000256" key="4">
    <source>
        <dbReference type="ARBA" id="ARBA00023136"/>
    </source>
</evidence>
<evidence type="ECO:0000313" key="7">
    <source>
        <dbReference type="EMBL" id="GAP89799.1"/>
    </source>
</evidence>
<evidence type="ECO:0000256" key="1">
    <source>
        <dbReference type="ARBA" id="ARBA00004141"/>
    </source>
</evidence>
<feature type="transmembrane region" description="Helical" evidence="6">
    <location>
        <begin position="403"/>
        <end position="426"/>
    </location>
</feature>
<feature type="compositionally biased region" description="Polar residues" evidence="5">
    <location>
        <begin position="558"/>
        <end position="578"/>
    </location>
</feature>
<comment type="subcellular location">
    <subcellularLocation>
        <location evidence="1">Membrane</location>
        <topology evidence="1">Multi-pass membrane protein</topology>
    </subcellularLocation>
</comment>
<sequence length="674" mass="73720">MEITQERTQGRASNTDAQLPTSSPPAQDVVSRPRSRAVTWDEHIVARTHHDVEEESGSEPTLRVSELRESDCESLLGHAFPRWKKWWILAVIALIQISTRLNTSIYSDGVASISSEFSVSEQLARCGTALCTICYAFGCVLWAPWSEDFGRRPIIQSSLILVNIWSTVVLVAPDFPTTATARALGGLSTAGGSVTFGMVADIYDGGSQQYAVAFVIFSSVFGSILGPIIGDFVELLPLLAAWRWWACFQLVLGLGAQLLHFFTVPETRATVIMDAIAKKRREDGVDEHIYGPTEGQTFRARLSFRGWYETSSRALVMLKTEPIVLCLSLLSGYSNAIIVLQIQLLNIVYKRWHRNHWQTSLTFISMAIGYAIAWAIFVATFERDRRRQKERPHDKRARFESKLWLQIWLSLCLPFGGLLVIAWASLGHLGHWSIIFGLALVGVAHYSIYMVTTDCMICAYGPYSASAAGGNGLARDFLAGVLTPAAIPLSTNITTMGRLSMEGLLRGFCILGISAIAVVVCGIFIYGYIEVLHANSQRAQGIDLRHFEGGSRESLAISSNRSSAAVTENDSGSESTITPARAQEAPAPRLINIVLPEPIYIPGAGRGRLPNLIPRMSSSFAPRDSSVNDCYDAVNRWQDGGGEGSRTPAQTRAAAQMERGGPSSEALESPPTSL</sequence>
<feature type="region of interest" description="Disordered" evidence="5">
    <location>
        <begin position="634"/>
        <end position="674"/>
    </location>
</feature>
<dbReference type="STRING" id="77044.A0A1W2TN62"/>
<dbReference type="Gene3D" id="1.20.1720.10">
    <property type="entry name" value="Multidrug resistance protein D"/>
    <property type="match status" value="1"/>
</dbReference>
<keyword evidence="8" id="KW-1185">Reference proteome</keyword>
<dbReference type="PANTHER" id="PTHR23502:SF13">
    <property type="entry name" value="MULTIDRUG TRANSPORTER, PUTATIVE (AFU_ORTHOLOGUE AFUA_2G12550)-RELATED"/>
    <property type="match status" value="1"/>
</dbReference>
<keyword evidence="3 6" id="KW-1133">Transmembrane helix</keyword>
<reference evidence="7" key="1">
    <citation type="submission" date="2016-03" db="EMBL/GenBank/DDBJ databases">
        <title>Draft genome sequence of Rosellinia necatrix.</title>
        <authorList>
            <person name="Kanematsu S."/>
        </authorList>
    </citation>
    <scope>NUCLEOTIDE SEQUENCE [LARGE SCALE GENOMIC DNA]</scope>
    <source>
        <strain evidence="7">W97</strain>
    </source>
</reference>
<dbReference type="AlphaFoldDB" id="A0A1W2TN62"/>
<keyword evidence="4 6" id="KW-0472">Membrane</keyword>
<dbReference type="OrthoDB" id="5376138at2759"/>
<dbReference type="InterPro" id="IPR036259">
    <property type="entry name" value="MFS_trans_sf"/>
</dbReference>
<feature type="transmembrane region" description="Helical" evidence="6">
    <location>
        <begin position="242"/>
        <end position="263"/>
    </location>
</feature>
<feature type="compositionally biased region" description="Polar residues" evidence="5">
    <location>
        <begin position="10"/>
        <end position="25"/>
    </location>
</feature>
<dbReference type="EMBL" id="DF977481">
    <property type="protein sequence ID" value="GAP89799.1"/>
    <property type="molecule type" value="Genomic_DNA"/>
</dbReference>
<feature type="transmembrane region" description="Helical" evidence="6">
    <location>
        <begin position="504"/>
        <end position="529"/>
    </location>
</feature>
<evidence type="ECO:0000256" key="3">
    <source>
        <dbReference type="ARBA" id="ARBA00022989"/>
    </source>
</evidence>
<organism evidence="7">
    <name type="scientific">Rosellinia necatrix</name>
    <name type="common">White root-rot fungus</name>
    <dbReference type="NCBI Taxonomy" id="77044"/>
    <lineage>
        <taxon>Eukaryota</taxon>
        <taxon>Fungi</taxon>
        <taxon>Dikarya</taxon>
        <taxon>Ascomycota</taxon>
        <taxon>Pezizomycotina</taxon>
        <taxon>Sordariomycetes</taxon>
        <taxon>Xylariomycetidae</taxon>
        <taxon>Xylariales</taxon>
        <taxon>Xylariaceae</taxon>
        <taxon>Rosellinia</taxon>
    </lineage>
</organism>
<feature type="transmembrane region" description="Helical" evidence="6">
    <location>
        <begin position="361"/>
        <end position="382"/>
    </location>
</feature>
<dbReference type="Proteomes" id="UP000054516">
    <property type="component" value="Unassembled WGS sequence"/>
</dbReference>
<evidence type="ECO:0000313" key="8">
    <source>
        <dbReference type="Proteomes" id="UP000054516"/>
    </source>
</evidence>
<evidence type="ECO:0000256" key="6">
    <source>
        <dbReference type="SAM" id="Phobius"/>
    </source>
</evidence>
<name>A0A1W2TN62_ROSNE</name>